<feature type="binding site" evidence="2">
    <location>
        <position position="6"/>
    </location>
    <ligand>
        <name>prephenate</name>
        <dbReference type="ChEBI" id="CHEBI:29934"/>
    </ligand>
</feature>
<dbReference type="EC" id="5.4.99.5" evidence="1 3"/>
<reference evidence="4 5" key="1">
    <citation type="submission" date="2018-08" db="EMBL/GenBank/DDBJ databases">
        <title>Bacillus chawlae sp. nov., Bacillus glennii sp. nov., and Bacillus saganii sp. nov. Isolated from the Vehicle Assembly Building at Kennedy Space Center where the Viking Spacecraft were Assembled.</title>
        <authorList>
            <person name="Seuylemezian A."/>
            <person name="Vaishampayan P."/>
        </authorList>
    </citation>
    <scope>NUCLEOTIDE SEQUENCE [LARGE SCALE GENOMIC DNA]</scope>
    <source>
        <strain evidence="4 5">V47-23a</strain>
    </source>
</reference>
<keyword evidence="3 4" id="KW-0413">Isomerase</keyword>
<evidence type="ECO:0000256" key="2">
    <source>
        <dbReference type="PIRSR" id="PIRSR005965-1"/>
    </source>
</evidence>
<evidence type="ECO:0000313" key="5">
    <source>
        <dbReference type="Proteomes" id="UP000264541"/>
    </source>
</evidence>
<comment type="catalytic activity">
    <reaction evidence="3">
        <text>chorismate = prephenate</text>
        <dbReference type="Rhea" id="RHEA:13897"/>
        <dbReference type="ChEBI" id="CHEBI:29748"/>
        <dbReference type="ChEBI" id="CHEBI:29934"/>
        <dbReference type="EC" id="5.4.99.5"/>
    </reaction>
</comment>
<dbReference type="NCBIfam" id="TIGR01796">
    <property type="entry name" value="CM_mono_aroH"/>
    <property type="match status" value="1"/>
</dbReference>
<dbReference type="PROSITE" id="PS51167">
    <property type="entry name" value="CHORISMATE_MUT_1"/>
    <property type="match status" value="1"/>
</dbReference>
<dbReference type="PANTHER" id="PTHR21164:SF0">
    <property type="entry name" value="CHORISMATE MUTASE AROH"/>
    <property type="match status" value="1"/>
</dbReference>
<dbReference type="OrthoDB" id="9802232at2"/>
<dbReference type="UniPathway" id="UPA00120">
    <property type="reaction ID" value="UER00203"/>
</dbReference>
<evidence type="ECO:0000256" key="3">
    <source>
        <dbReference type="PROSITE-ProRule" id="PRU00514"/>
    </source>
</evidence>
<gene>
    <name evidence="4" type="primary">aroH</name>
    <name evidence="4" type="ORF">D0469_12200</name>
</gene>
<dbReference type="CDD" id="cd02185">
    <property type="entry name" value="AroH"/>
    <property type="match status" value="1"/>
</dbReference>
<dbReference type="EMBL" id="QVTE01000033">
    <property type="protein sequence ID" value="RFU68493.1"/>
    <property type="molecule type" value="Genomic_DNA"/>
</dbReference>
<dbReference type="Pfam" id="PF07736">
    <property type="entry name" value="CM_1"/>
    <property type="match status" value="1"/>
</dbReference>
<feature type="binding site" evidence="2">
    <location>
        <position position="107"/>
    </location>
    <ligand>
        <name>prephenate</name>
        <dbReference type="ChEBI" id="CHEBI:29934"/>
    </ligand>
</feature>
<evidence type="ECO:0000313" key="4">
    <source>
        <dbReference type="EMBL" id="RFU68493.1"/>
    </source>
</evidence>
<keyword evidence="2 3" id="KW-0057">Aromatic amino acid biosynthesis</keyword>
<protein>
    <recommendedName>
        <fullName evidence="1 3">chorismate mutase</fullName>
        <ecNumber evidence="1 3">5.4.99.5</ecNumber>
    </recommendedName>
</protein>
<keyword evidence="2 3" id="KW-0028">Amino-acid biosynthesis</keyword>
<dbReference type="Gene3D" id="3.30.1330.40">
    <property type="entry name" value="RutC-like"/>
    <property type="match status" value="1"/>
</dbReference>
<dbReference type="AlphaFoldDB" id="A0A372LMG7"/>
<dbReference type="PIRSF" id="PIRSF005965">
    <property type="entry name" value="Chor_mut_AroH"/>
    <property type="match status" value="1"/>
</dbReference>
<feature type="binding site" evidence="2">
    <location>
        <position position="89"/>
    </location>
    <ligand>
        <name>prephenate</name>
        <dbReference type="ChEBI" id="CHEBI:29934"/>
    </ligand>
</feature>
<dbReference type="PANTHER" id="PTHR21164">
    <property type="entry name" value="CHORISMATE MUTASE"/>
    <property type="match status" value="1"/>
</dbReference>
<organism evidence="4 5">
    <name type="scientific">Peribacillus saganii</name>
    <dbReference type="NCBI Taxonomy" id="2303992"/>
    <lineage>
        <taxon>Bacteria</taxon>
        <taxon>Bacillati</taxon>
        <taxon>Bacillota</taxon>
        <taxon>Bacilli</taxon>
        <taxon>Bacillales</taxon>
        <taxon>Bacillaceae</taxon>
        <taxon>Peribacillus</taxon>
    </lineage>
</organism>
<dbReference type="GO" id="GO:0046417">
    <property type="term" value="P:chorismate metabolic process"/>
    <property type="evidence" value="ECO:0007669"/>
    <property type="project" value="TreeGrafter"/>
</dbReference>
<keyword evidence="5" id="KW-1185">Reference proteome</keyword>
<dbReference type="GO" id="GO:0004106">
    <property type="term" value="F:chorismate mutase activity"/>
    <property type="evidence" value="ECO:0007669"/>
    <property type="project" value="UniProtKB-UniRule"/>
</dbReference>
<dbReference type="GO" id="GO:0009073">
    <property type="term" value="P:aromatic amino acid family biosynthetic process"/>
    <property type="evidence" value="ECO:0007669"/>
    <property type="project" value="UniProtKB-UniRule"/>
</dbReference>
<comment type="caution">
    <text evidence="4">The sequence shown here is derived from an EMBL/GenBank/DDBJ whole genome shotgun (WGS) entry which is preliminary data.</text>
</comment>
<dbReference type="GO" id="GO:0008652">
    <property type="term" value="P:amino acid biosynthetic process"/>
    <property type="evidence" value="ECO:0007669"/>
    <property type="project" value="UniProtKB-UniRule"/>
</dbReference>
<dbReference type="Proteomes" id="UP000264541">
    <property type="component" value="Unassembled WGS sequence"/>
</dbReference>
<accession>A0A372LMG7</accession>
<dbReference type="InterPro" id="IPR035959">
    <property type="entry name" value="RutC-like_sf"/>
</dbReference>
<proteinExistence type="predicted"/>
<dbReference type="RefSeq" id="WP_117327017.1">
    <property type="nucleotide sequence ID" value="NZ_QVTE01000033.1"/>
</dbReference>
<name>A0A372LMG7_9BACI</name>
<dbReference type="SUPFAM" id="SSF55298">
    <property type="entry name" value="YjgF-like"/>
    <property type="match status" value="1"/>
</dbReference>
<evidence type="ECO:0000256" key="1">
    <source>
        <dbReference type="NCBIfam" id="TIGR01796"/>
    </source>
</evidence>
<dbReference type="InterPro" id="IPR008243">
    <property type="entry name" value="Chorismate_mutase_AroH"/>
</dbReference>
<sequence>MIRGVRGATTVNMNDETLIVRETEKLYLAMISENELKADNVASVLISVTDDIDAAFPAKAQRNIEGWKYVPVMCMKEIAVPESLQLCIRIMMHVNTDKGQQEIHHVYLNNAVSLRPDLSVSK</sequence>